<comment type="caution">
    <text evidence="3">The sequence shown here is derived from an EMBL/GenBank/DDBJ whole genome shotgun (WGS) entry which is preliminary data.</text>
</comment>
<dbReference type="InterPro" id="IPR006315">
    <property type="entry name" value="OM_autotransptr_brl_dom"/>
</dbReference>
<protein>
    <submittedName>
        <fullName evidence="3">Autotransporter domain-containing protein</fullName>
    </submittedName>
</protein>
<keyword evidence="1" id="KW-0732">Signal</keyword>
<organism evidence="3">
    <name type="scientific">Pseudomonas tritici</name>
    <dbReference type="NCBI Taxonomy" id="2745518"/>
    <lineage>
        <taxon>Bacteria</taxon>
        <taxon>Pseudomonadati</taxon>
        <taxon>Pseudomonadota</taxon>
        <taxon>Gammaproteobacteria</taxon>
        <taxon>Pseudomonadales</taxon>
        <taxon>Pseudomonadaceae</taxon>
        <taxon>Pseudomonas</taxon>
    </lineage>
</organism>
<dbReference type="SUPFAM" id="SSF103515">
    <property type="entry name" value="Autotransporter"/>
    <property type="match status" value="1"/>
</dbReference>
<feature type="chain" id="PRO_5034653670" evidence="1">
    <location>
        <begin position="28"/>
        <end position="839"/>
    </location>
</feature>
<evidence type="ECO:0000259" key="2">
    <source>
        <dbReference type="PROSITE" id="PS51208"/>
    </source>
</evidence>
<reference evidence="3" key="1">
    <citation type="journal article" date="2020" name="Microorganisms">
        <title>Reliable Identification of Environmental Pseudomonas Isolates Using the rpoD Gene.</title>
        <authorList>
            <consortium name="The Broad Institute Genome Sequencing Platform"/>
            <person name="Girard L."/>
            <person name="Lood C."/>
            <person name="Rokni-Zadeh H."/>
            <person name="van Noort V."/>
            <person name="Lavigne R."/>
            <person name="De Mot R."/>
        </authorList>
    </citation>
    <scope>NUCLEOTIDE SEQUENCE [LARGE SCALE GENOMIC DNA]</scope>
    <source>
        <strain evidence="3">SWRI145</strain>
    </source>
</reference>
<dbReference type="GO" id="GO:0019867">
    <property type="term" value="C:outer membrane"/>
    <property type="evidence" value="ECO:0007669"/>
    <property type="project" value="InterPro"/>
</dbReference>
<dbReference type="EMBL" id="JABWQF010000024">
    <property type="protein sequence ID" value="MBC3296143.1"/>
    <property type="molecule type" value="Genomic_DNA"/>
</dbReference>
<accession>A0A8H9YYZ5</accession>
<evidence type="ECO:0000256" key="1">
    <source>
        <dbReference type="SAM" id="SignalP"/>
    </source>
</evidence>
<dbReference type="SMART" id="SM00869">
    <property type="entry name" value="Autotransporter"/>
    <property type="match status" value="1"/>
</dbReference>
<gene>
    <name evidence="3" type="ORF">HU722_31910</name>
</gene>
<name>A0A8H9YYZ5_9PSED</name>
<dbReference type="AlphaFoldDB" id="A0A8H9YYZ5"/>
<dbReference type="PROSITE" id="PS51208">
    <property type="entry name" value="AUTOTRANSPORTER"/>
    <property type="match status" value="1"/>
</dbReference>
<dbReference type="NCBIfam" id="TIGR01414">
    <property type="entry name" value="autotrans_barl"/>
    <property type="match status" value="1"/>
</dbReference>
<feature type="domain" description="Autotransporter" evidence="2">
    <location>
        <begin position="552"/>
        <end position="839"/>
    </location>
</feature>
<dbReference type="Pfam" id="PF03797">
    <property type="entry name" value="Autotransporter"/>
    <property type="match status" value="1"/>
</dbReference>
<dbReference type="Gene3D" id="2.40.128.130">
    <property type="entry name" value="Autotransporter beta-domain"/>
    <property type="match status" value="1"/>
</dbReference>
<dbReference type="PROSITE" id="PS51257">
    <property type="entry name" value="PROKAR_LIPOPROTEIN"/>
    <property type="match status" value="1"/>
</dbReference>
<feature type="signal peptide" evidence="1">
    <location>
        <begin position="1"/>
        <end position="27"/>
    </location>
</feature>
<sequence length="839" mass="88131">MKKVTRFLMISGVVSGVGILASPSVLAACTATGTNVICDGSTVGVQHFNETGQNIIVQSGAQVSTSADNLLSTIDFSSEQGLLTNAGTITSFGDNTHGIRVRSIDARKMINNGTVSTTGDGSHAVKLSELGGSTVQNSGLLLTSGTASYGVHATEGSQRNTVINTGRIVTTGAGSHGMVADNSRNNTLNNSGNIVVSGSGSSGIFVGQYAKDYQIENQASGVINATAGNGISVTGNSTVTSITNSGIVEGEVNGLYLSDTAQVGSIINSGFIVGNSAGVVFADNSNTNLFINRGVIGSINGDAIRAENNINITNGINNQGVIIGRVNAPGSNMSNSGIFDLLNNNAPSSVNNYTQTSSGVLALQADDTSNYGKLQVAGNATLNGRTIVVTNGSTSFKDGDYLRDVVTASNISGTPYAVLDDSLRYQFVQEQTSTSYSLKIVETKLTTVKNAISTASNNTSLTALGGTIDTLINTNNTSTTTPTTLNCNGALASTVCAVTSSSTAAQVHKNVVQLAPLMDGSMPYIELNNLRAFGNIVGDRQESVRGQGYDSEFNPEKYLWIRPVGRWDNQSSRGDYTGYNADTRGIAIGADGLVIDQTRLGLALGMSRTDVNDTSSDIRHDARVESWNALAYGGYDFTPDTSLTWQTGFGRNTTQGNRYLNIENPADGSTAFRGTAHSDYDSYTFQAGLGLQSTFHPAESWTLTPVLRSDYYRVKNKGYKESGADDVGLDVDGTTTEAWVFSGKAKAGLQLSEIVDVHGYLGAGYDVKNDPTQTTAAFIGSQTTPFTYKGMNESPWIAMAGVGVTAKFSDVLDGTVQYDAEQRTKFTSQSVSMKVRYAF</sequence>
<evidence type="ECO:0000313" key="3">
    <source>
        <dbReference type="EMBL" id="MBC3296143.1"/>
    </source>
</evidence>
<proteinExistence type="predicted"/>
<dbReference type="InterPro" id="IPR005546">
    <property type="entry name" value="Autotransporte_beta"/>
</dbReference>
<dbReference type="InterPro" id="IPR036709">
    <property type="entry name" value="Autotransporte_beta_dom_sf"/>
</dbReference>